<dbReference type="AlphaFoldDB" id="A0A6V8L2D9"/>
<dbReference type="RefSeq" id="WP_173078537.1">
    <property type="nucleotide sequence ID" value="NZ_BAABJB010000004.1"/>
</dbReference>
<reference evidence="1 2" key="2">
    <citation type="submission" date="2020-03" db="EMBL/GenBank/DDBJ databases">
        <authorList>
            <person name="Ichikawa N."/>
            <person name="Kimura A."/>
            <person name="Kitahashi Y."/>
            <person name="Uohara A."/>
        </authorList>
    </citation>
    <scope>NUCLEOTIDE SEQUENCE [LARGE SCALE GENOMIC DNA]</scope>
    <source>
        <strain evidence="1 2">NBRC 108638</strain>
    </source>
</reference>
<dbReference type="EMBL" id="BLPG01000001">
    <property type="protein sequence ID" value="GFJ91463.1"/>
    <property type="molecule type" value="Genomic_DNA"/>
</dbReference>
<gene>
    <name evidence="1" type="ORF">Prum_051050</name>
</gene>
<name>A0A6V8L2D9_9ACTN</name>
<reference evidence="1 2" key="1">
    <citation type="submission" date="2020-03" db="EMBL/GenBank/DDBJ databases">
        <title>Whole genome shotgun sequence of Phytohabitans rumicis NBRC 108638.</title>
        <authorList>
            <person name="Komaki H."/>
            <person name="Tamura T."/>
        </authorList>
    </citation>
    <scope>NUCLEOTIDE SEQUENCE [LARGE SCALE GENOMIC DNA]</scope>
    <source>
        <strain evidence="1 2">NBRC 108638</strain>
    </source>
</reference>
<proteinExistence type="predicted"/>
<keyword evidence="2" id="KW-1185">Reference proteome</keyword>
<protein>
    <recommendedName>
        <fullName evidence="3">Ferric siderophore reductase C-terminal domain-containing protein</fullName>
    </recommendedName>
</protein>
<comment type="caution">
    <text evidence="1">The sequence shown here is derived from an EMBL/GenBank/DDBJ whole genome shotgun (WGS) entry which is preliminary data.</text>
</comment>
<evidence type="ECO:0008006" key="3">
    <source>
        <dbReference type="Google" id="ProtNLM"/>
    </source>
</evidence>
<organism evidence="1 2">
    <name type="scientific">Phytohabitans rumicis</name>
    <dbReference type="NCBI Taxonomy" id="1076125"/>
    <lineage>
        <taxon>Bacteria</taxon>
        <taxon>Bacillati</taxon>
        <taxon>Actinomycetota</taxon>
        <taxon>Actinomycetes</taxon>
        <taxon>Micromonosporales</taxon>
        <taxon>Micromonosporaceae</taxon>
    </lineage>
</organism>
<evidence type="ECO:0000313" key="2">
    <source>
        <dbReference type="Proteomes" id="UP000482960"/>
    </source>
</evidence>
<sequence>MQALLDRYNAAGIFPAASPSAAGDGWYALPDLTGASLADRMRMFVELSGCPPETAAAHLAGWTTGSFSRLLVWAYRTERRVPLLTAAGTALHGNPGGWFDGVAVDRPQLAVLPGDPLVGEPGVHPVDNLAEALTSTVRTLAEPVVDTIKEQSRLGRRTIWALVADTVLGAFHADEPPGPSTARAAAEAEELLAGAGPLAVRRRWAGPVPIAAACCLAYKRPGLEYCERICPKLDEQTRAQQITEWLATAA</sequence>
<accession>A0A6V8L2D9</accession>
<evidence type="ECO:0000313" key="1">
    <source>
        <dbReference type="EMBL" id="GFJ91463.1"/>
    </source>
</evidence>
<dbReference type="Proteomes" id="UP000482960">
    <property type="component" value="Unassembled WGS sequence"/>
</dbReference>